<dbReference type="InterPro" id="IPR023996">
    <property type="entry name" value="TonB-dep_OMP_SusC/RagA"/>
</dbReference>
<keyword evidence="2" id="KW-0998">Cell outer membrane</keyword>
<dbReference type="InterPro" id="IPR008969">
    <property type="entry name" value="CarboxyPept-like_regulatory"/>
</dbReference>
<dbReference type="InterPro" id="IPR023997">
    <property type="entry name" value="TonB-dep_OMP_SusC/RagA_CS"/>
</dbReference>
<sequence length="1123" mass="124941">MKIKLINARSFYRRRILIMMMKTYLFLFCTTIFGFTIEKSFSQEKITIKVEEIVSVDDVFNIIQDQTKYRFLYPQNLFANAPKVQLKKGVIQISDLLSESLSNIDIEYELSPNNRILIRQQKPLRVSTIIQKQHKVSGTVTDDMGEPLPGASIIEKGTKNGVTSDFNGHFTLNVSDENAILVVSYLGFVTKEIYVNGEKNVLVSLKGDVASLDEVVLVGYGTQKKEKLTGAISSVNSKKLTVSPVASTSNALAGRLPGLISKQSSGQPGADAASLSIRGFGNALVIVDGIESSFNNIDANQIASLSILKDGAASIYGARAGNGVILVTTKRGQIQKPTITLTSSKTYQGVTKMLKPVNAGQKVELSREGHFNSGGTEQNAPYTLEAMNKYYDGTNPLFPNTDWYSVLMRDWAPQQQHNLSVRGGSDKIKYYGFLGFLDQESMIKKNGGNYERFNLQSNIDAQITDELAMQLDIASTFEDRDYPARGMGVGGYMWQDYWTTDPMYHSEFPDKTKIPFADGAGTGGLHITSNSDISGYNKTQDKNFRGTLALTYKIKAVEGLSLKAFGNYNQNFVNNKVFTKPVKLWSWDPESDIYTQVGSYGGNASLSQSSANNRTVTTQLSANYKNTINDTHEISAMVLLETIDFKAENLFASRDRFLTSSIDYLFAGSPVGMGNYGGGSEMGRQSVVSRLNYAYKDKYMLEAITRADASAKFSKNQRWGYFPSFSLGWLVSEENFMEGFKALDKLKLRFSYGESGNDAVASFQYLTGYSFNQVYLIGNGVQKGLMSSGLANEFLTWEEIAVRNAAIDYSFFDEKIYGSLDVFYRTRSGIPGTRLASLPSTFGADLPQENLNELSDRGFEFSVGNRGEIAELKYDLNANISWSRAKWEKIDEPEYTDPDQERINKKNGNWIDLEYGYKTNGLFTSQEQIDNLNYDADTQGNSTLKPGDIIYLDTNEDGVVDWKDKVEIGQGARPHWMTGFDLNLQYKNFELSALFQGAFAYNTNVTLGAGTTTSFYNRWTEENNNSNAIVPRIGSTAANPSGLNDFNYKSASYLRLKSVSLGYSLPEKLLNSINISDAQCYVAATNLLTFSRLNKYDVDPEAPNTGWYYPQQRTISLGVKFSL</sequence>
<dbReference type="RefSeq" id="WP_072765897.1">
    <property type="nucleotide sequence ID" value="NZ_FQYX01000043.1"/>
</dbReference>
<comment type="similarity">
    <text evidence="2">Belongs to the TonB-dependent receptor family.</text>
</comment>
<dbReference type="PANTHER" id="PTHR30069:SF29">
    <property type="entry name" value="HEMOGLOBIN AND HEMOGLOBIN-HAPTOGLOBIN-BINDING PROTEIN 1-RELATED"/>
    <property type="match status" value="1"/>
</dbReference>
<evidence type="ECO:0000313" key="4">
    <source>
        <dbReference type="EMBL" id="SHJ83811.1"/>
    </source>
</evidence>
<keyword evidence="2" id="KW-0472">Membrane</keyword>
<dbReference type="AlphaFoldDB" id="A0A1M6MK00"/>
<dbReference type="GO" id="GO:0015344">
    <property type="term" value="F:siderophore uptake transmembrane transporter activity"/>
    <property type="evidence" value="ECO:0007669"/>
    <property type="project" value="TreeGrafter"/>
</dbReference>
<dbReference type="Pfam" id="PF07715">
    <property type="entry name" value="Plug"/>
    <property type="match status" value="1"/>
</dbReference>
<dbReference type="GO" id="GO:0009279">
    <property type="term" value="C:cell outer membrane"/>
    <property type="evidence" value="ECO:0007669"/>
    <property type="project" value="UniProtKB-SubCell"/>
</dbReference>
<protein>
    <submittedName>
        <fullName evidence="4">TonB-linked outer membrane protein, SusC/RagA family</fullName>
    </submittedName>
</protein>
<evidence type="ECO:0000313" key="5">
    <source>
        <dbReference type="Proteomes" id="UP000184231"/>
    </source>
</evidence>
<name>A0A1M6MK00_9FLAO</name>
<dbReference type="Proteomes" id="UP000184231">
    <property type="component" value="Unassembled WGS sequence"/>
</dbReference>
<proteinExistence type="inferred from homology"/>
<keyword evidence="2" id="KW-1134">Transmembrane beta strand</keyword>
<organism evidence="4 5">
    <name type="scientific">Arenibacter nanhaiticus</name>
    <dbReference type="NCBI Taxonomy" id="558155"/>
    <lineage>
        <taxon>Bacteria</taxon>
        <taxon>Pseudomonadati</taxon>
        <taxon>Bacteroidota</taxon>
        <taxon>Flavobacteriia</taxon>
        <taxon>Flavobacteriales</taxon>
        <taxon>Flavobacteriaceae</taxon>
        <taxon>Arenibacter</taxon>
    </lineage>
</organism>
<dbReference type="Pfam" id="PF13715">
    <property type="entry name" value="CarbopepD_reg_2"/>
    <property type="match status" value="1"/>
</dbReference>
<dbReference type="InterPro" id="IPR037066">
    <property type="entry name" value="Plug_dom_sf"/>
</dbReference>
<dbReference type="SUPFAM" id="SSF56935">
    <property type="entry name" value="Porins"/>
    <property type="match status" value="1"/>
</dbReference>
<dbReference type="InterPro" id="IPR012910">
    <property type="entry name" value="Plug_dom"/>
</dbReference>
<gene>
    <name evidence="4" type="ORF">SAMN04487911_14313</name>
</gene>
<dbReference type="FunFam" id="2.170.130.10:FF:000003">
    <property type="entry name" value="SusC/RagA family TonB-linked outer membrane protein"/>
    <property type="match status" value="1"/>
</dbReference>
<evidence type="ECO:0000259" key="3">
    <source>
        <dbReference type="Pfam" id="PF07715"/>
    </source>
</evidence>
<feature type="domain" description="TonB-dependent receptor plug" evidence="3">
    <location>
        <begin position="225"/>
        <end position="324"/>
    </location>
</feature>
<dbReference type="NCBIfam" id="TIGR04056">
    <property type="entry name" value="OMP_RagA_SusC"/>
    <property type="match status" value="1"/>
</dbReference>
<dbReference type="Gene3D" id="2.60.40.1120">
    <property type="entry name" value="Carboxypeptidase-like, regulatory domain"/>
    <property type="match status" value="1"/>
</dbReference>
<accession>A0A1M6MK00</accession>
<dbReference type="PANTHER" id="PTHR30069">
    <property type="entry name" value="TONB-DEPENDENT OUTER MEMBRANE RECEPTOR"/>
    <property type="match status" value="1"/>
</dbReference>
<keyword evidence="5" id="KW-1185">Reference proteome</keyword>
<keyword evidence="2" id="KW-0812">Transmembrane</keyword>
<dbReference type="EMBL" id="FQYX01000043">
    <property type="protein sequence ID" value="SHJ83811.1"/>
    <property type="molecule type" value="Genomic_DNA"/>
</dbReference>
<dbReference type="InterPro" id="IPR039426">
    <property type="entry name" value="TonB-dep_rcpt-like"/>
</dbReference>
<comment type="subcellular location">
    <subcellularLocation>
        <location evidence="2">Cell outer membrane</location>
        <topology evidence="2">Multi-pass membrane protein</topology>
    </subcellularLocation>
</comment>
<dbReference type="STRING" id="558155.SAMN04487911_14313"/>
<dbReference type="Gene3D" id="2.170.130.10">
    <property type="entry name" value="TonB-dependent receptor, plug domain"/>
    <property type="match status" value="1"/>
</dbReference>
<dbReference type="SUPFAM" id="SSF49464">
    <property type="entry name" value="Carboxypeptidase regulatory domain-like"/>
    <property type="match status" value="1"/>
</dbReference>
<dbReference type="NCBIfam" id="TIGR04057">
    <property type="entry name" value="SusC_RagA_signa"/>
    <property type="match status" value="1"/>
</dbReference>
<dbReference type="OrthoDB" id="9768177at2"/>
<evidence type="ECO:0000256" key="1">
    <source>
        <dbReference type="ARBA" id="ARBA00022729"/>
    </source>
</evidence>
<evidence type="ECO:0000256" key="2">
    <source>
        <dbReference type="PROSITE-ProRule" id="PRU01360"/>
    </source>
</evidence>
<reference evidence="4 5" key="1">
    <citation type="submission" date="2016-11" db="EMBL/GenBank/DDBJ databases">
        <authorList>
            <person name="Jaros S."/>
            <person name="Januszkiewicz K."/>
            <person name="Wedrychowicz H."/>
        </authorList>
    </citation>
    <scope>NUCLEOTIDE SEQUENCE [LARGE SCALE GENOMIC DNA]</scope>
    <source>
        <strain evidence="4 5">CGMCC 1.8863</strain>
    </source>
</reference>
<keyword evidence="1" id="KW-0732">Signal</keyword>
<keyword evidence="2" id="KW-0813">Transport</keyword>
<dbReference type="PROSITE" id="PS52016">
    <property type="entry name" value="TONB_DEPENDENT_REC_3"/>
    <property type="match status" value="1"/>
</dbReference>
<dbReference type="GO" id="GO:0044718">
    <property type="term" value="P:siderophore transmembrane transport"/>
    <property type="evidence" value="ECO:0007669"/>
    <property type="project" value="TreeGrafter"/>
</dbReference>